<organism evidence="1 2">
    <name type="scientific">Racocetra persica</name>
    <dbReference type="NCBI Taxonomy" id="160502"/>
    <lineage>
        <taxon>Eukaryota</taxon>
        <taxon>Fungi</taxon>
        <taxon>Fungi incertae sedis</taxon>
        <taxon>Mucoromycota</taxon>
        <taxon>Glomeromycotina</taxon>
        <taxon>Glomeromycetes</taxon>
        <taxon>Diversisporales</taxon>
        <taxon>Gigasporaceae</taxon>
        <taxon>Racocetra</taxon>
    </lineage>
</organism>
<comment type="caution">
    <text evidence="1">The sequence shown here is derived from an EMBL/GenBank/DDBJ whole genome shotgun (WGS) entry which is preliminary data.</text>
</comment>
<accession>A0ACA9REY9</accession>
<feature type="non-terminal residue" evidence="1">
    <location>
        <position position="102"/>
    </location>
</feature>
<evidence type="ECO:0000313" key="1">
    <source>
        <dbReference type="EMBL" id="CAG8789859.1"/>
    </source>
</evidence>
<dbReference type="Proteomes" id="UP000789920">
    <property type="component" value="Unassembled WGS sequence"/>
</dbReference>
<gene>
    <name evidence="1" type="ORF">RPERSI_LOCUS18947</name>
</gene>
<protein>
    <submittedName>
        <fullName evidence="1">28891_t:CDS:1</fullName>
    </submittedName>
</protein>
<name>A0ACA9REY9_9GLOM</name>
<reference evidence="1" key="1">
    <citation type="submission" date="2021-06" db="EMBL/GenBank/DDBJ databases">
        <authorList>
            <person name="Kallberg Y."/>
            <person name="Tangrot J."/>
            <person name="Rosling A."/>
        </authorList>
    </citation>
    <scope>NUCLEOTIDE SEQUENCE</scope>
    <source>
        <strain evidence="1">MA461A</strain>
    </source>
</reference>
<sequence length="102" mass="10991">MSVTPTVQSCDINPILTPPITPSNAAQQIKVVQAMQQNTGSFGLTNIALFEANENPVAMFPSPITPGFPINVNVSTENLFSNYTTNPLDNQITYHNSPETAL</sequence>
<evidence type="ECO:0000313" key="2">
    <source>
        <dbReference type="Proteomes" id="UP000789920"/>
    </source>
</evidence>
<proteinExistence type="predicted"/>
<dbReference type="EMBL" id="CAJVQC010051054">
    <property type="protein sequence ID" value="CAG8789859.1"/>
    <property type="molecule type" value="Genomic_DNA"/>
</dbReference>
<keyword evidence="2" id="KW-1185">Reference proteome</keyword>